<dbReference type="PROSITE" id="PS51257">
    <property type="entry name" value="PROKAR_LIPOPROTEIN"/>
    <property type="match status" value="1"/>
</dbReference>
<dbReference type="EMBL" id="CP049616">
    <property type="protein sequence ID" value="QII46457.1"/>
    <property type="molecule type" value="Genomic_DNA"/>
</dbReference>
<gene>
    <name evidence="1" type="ORF">GVT53_17790</name>
</gene>
<dbReference type="KEGG" id="mut:GVT53_17790"/>
<reference evidence="1 2" key="1">
    <citation type="submission" date="2020-02" db="EMBL/GenBank/DDBJ databases">
        <title>Complete genome of Muricauda sp. 501str8.</title>
        <authorList>
            <person name="Dong B."/>
            <person name="Zhu S."/>
            <person name="Yang J."/>
            <person name="Chen J."/>
        </authorList>
    </citation>
    <scope>NUCLEOTIDE SEQUENCE [LARGE SCALE GENOMIC DNA]</scope>
    <source>
        <strain evidence="1 2">501str8</strain>
    </source>
</reference>
<dbReference type="RefSeq" id="WP_166249830.1">
    <property type="nucleotide sequence ID" value="NZ_CP049616.1"/>
</dbReference>
<organism evidence="1 2">
    <name type="scientific">Flagellimonas oceani</name>
    <dbReference type="NCBI Taxonomy" id="2698672"/>
    <lineage>
        <taxon>Bacteria</taxon>
        <taxon>Pseudomonadati</taxon>
        <taxon>Bacteroidota</taxon>
        <taxon>Flavobacteriia</taxon>
        <taxon>Flavobacteriales</taxon>
        <taxon>Flavobacteriaceae</taxon>
        <taxon>Flagellimonas</taxon>
    </lineage>
</organism>
<dbReference type="Proteomes" id="UP000502928">
    <property type="component" value="Chromosome"/>
</dbReference>
<proteinExistence type="predicted"/>
<dbReference type="AlphaFoldDB" id="A0A6G7J7P4"/>
<name>A0A6G7J7P4_9FLAO</name>
<protein>
    <submittedName>
        <fullName evidence="1">Uncharacterized protein</fullName>
    </submittedName>
</protein>
<evidence type="ECO:0000313" key="1">
    <source>
        <dbReference type="EMBL" id="QII46457.1"/>
    </source>
</evidence>
<sequence>MKKVLMPFMLIVACSWFISCEVDDDSPNFYFTALTAVEAEVPESFEVGKTYDIEVTYLRPNGCTFFEGFDVSQTAETGRDVVVVGSVLTDEDRACTEAVEEVVATLKFNVIYTKDYTFRFYAGDDGEGNAKFLEYTVPIAEESEPTN</sequence>
<keyword evidence="2" id="KW-1185">Reference proteome</keyword>
<accession>A0A6G7J7P4</accession>
<evidence type="ECO:0000313" key="2">
    <source>
        <dbReference type="Proteomes" id="UP000502928"/>
    </source>
</evidence>